<reference evidence="2 3" key="1">
    <citation type="submission" date="2011-03" db="EMBL/GenBank/DDBJ databases">
        <title>The Genome Sequence of Gemella haemolysans M341.</title>
        <authorList>
            <consortium name="The Broad Institute Genome Sequencing Platform"/>
            <consortium name="The Broad Institute Genome Sequencing Center for Infectious Disease"/>
            <person name="Earl A."/>
            <person name="Ward D."/>
            <person name="Feldgarden M."/>
            <person name="Gevers D."/>
            <person name="Sibley C.D."/>
            <person name="Field T.R."/>
            <person name="Grinwis M."/>
            <person name="Eshaghurshan C.S."/>
            <person name="Surette M.G."/>
            <person name="Young S.K."/>
            <person name="Zeng Q."/>
            <person name="Gargeya S."/>
            <person name="Fitzgerald M."/>
            <person name="Haas B."/>
            <person name="Abouelleil A."/>
            <person name="Alvarado L."/>
            <person name="Arachchi H.M."/>
            <person name="Berlin A."/>
            <person name="Brown A."/>
            <person name="Chapman S.B."/>
            <person name="Chen Z."/>
            <person name="Dunbar C."/>
            <person name="Freedman E."/>
            <person name="Gearin G."/>
            <person name="Gellesch M."/>
            <person name="Goldberg J."/>
            <person name="Griggs A."/>
            <person name="Gujja S."/>
            <person name="Heilman E.R."/>
            <person name="Heiman D."/>
            <person name="Howarth C."/>
            <person name="Larson L."/>
            <person name="Lui A."/>
            <person name="MacDonald P.J.P."/>
            <person name="Mehta T."/>
            <person name="Montmayeur A."/>
            <person name="Murphy C."/>
            <person name="Neiman D."/>
            <person name="Pearson M."/>
            <person name="Priest M."/>
            <person name="Roberts A."/>
            <person name="Saif S."/>
            <person name="Shea T."/>
            <person name="Shenoy N."/>
            <person name="Sisk P."/>
            <person name="Stolte C."/>
            <person name="Sykes S."/>
            <person name="White J."/>
            <person name="Yandava C."/>
            <person name="Wortman J."/>
            <person name="Nusbaum C."/>
            <person name="Birren B."/>
        </authorList>
    </citation>
    <scope>NUCLEOTIDE SEQUENCE [LARGE SCALE GENOMIC DNA]</scope>
    <source>
        <strain evidence="2 3">M341</strain>
    </source>
</reference>
<feature type="transmembrane region" description="Helical" evidence="1">
    <location>
        <begin position="9"/>
        <end position="30"/>
    </location>
</feature>
<dbReference type="Proteomes" id="UP000004773">
    <property type="component" value="Unassembled WGS sequence"/>
</dbReference>
<name>A0AA87AKJ9_9BACL</name>
<keyword evidence="1" id="KW-0472">Membrane</keyword>
<comment type="caution">
    <text evidence="2">The sequence shown here is derived from an EMBL/GenBank/DDBJ whole genome shotgun (WGS) entry which is preliminary data.</text>
</comment>
<accession>A0AA87AKJ9</accession>
<dbReference type="EMBL" id="ACRO01000039">
    <property type="protein sequence ID" value="EGF86639.1"/>
    <property type="molecule type" value="Genomic_DNA"/>
</dbReference>
<feature type="transmembrane region" description="Helical" evidence="1">
    <location>
        <begin position="82"/>
        <end position="101"/>
    </location>
</feature>
<feature type="transmembrane region" description="Helical" evidence="1">
    <location>
        <begin position="58"/>
        <end position="77"/>
    </location>
</feature>
<keyword evidence="1" id="KW-0812">Transmembrane</keyword>
<organism evidence="2 3">
    <name type="scientific">Gemella haemolysans M341</name>
    <dbReference type="NCBI Taxonomy" id="562981"/>
    <lineage>
        <taxon>Bacteria</taxon>
        <taxon>Bacillati</taxon>
        <taxon>Bacillota</taxon>
        <taxon>Bacilli</taxon>
        <taxon>Bacillales</taxon>
        <taxon>Gemellaceae</taxon>
        <taxon>Gemella</taxon>
    </lineage>
</organism>
<proteinExistence type="predicted"/>
<sequence>MKSIKCKKLYCLFAFLEIILLVMISGWYYFSERKMGMIRHILFRNVYKFPKYFTDTNVKLLIAIFVVFLIIQLLLLIRTRKYLFSFILNTLFIGLSIYFILNNNSDKVFIYYYLVMFFGLFNLIRFLQFLTLNHRVEK</sequence>
<evidence type="ECO:0000256" key="1">
    <source>
        <dbReference type="SAM" id="Phobius"/>
    </source>
</evidence>
<gene>
    <name evidence="2" type="ORF">HMPREF0428_01621</name>
</gene>
<feature type="transmembrane region" description="Helical" evidence="1">
    <location>
        <begin position="113"/>
        <end position="132"/>
    </location>
</feature>
<dbReference type="AlphaFoldDB" id="A0AA87AKJ9"/>
<evidence type="ECO:0000313" key="2">
    <source>
        <dbReference type="EMBL" id="EGF86639.1"/>
    </source>
</evidence>
<evidence type="ECO:0000313" key="3">
    <source>
        <dbReference type="Proteomes" id="UP000004773"/>
    </source>
</evidence>
<keyword evidence="1" id="KW-1133">Transmembrane helix</keyword>
<protein>
    <submittedName>
        <fullName evidence="2">Uncharacterized protein</fullName>
    </submittedName>
</protein>